<dbReference type="InterPro" id="IPR055562">
    <property type="entry name" value="DUF7138"/>
</dbReference>
<dbReference type="OrthoDB" id="778072at2759"/>
<reference evidence="2" key="1">
    <citation type="submission" date="2019-12" db="EMBL/GenBank/DDBJ databases">
        <authorList>
            <person name="Scholes J."/>
        </authorList>
    </citation>
    <scope>NUCLEOTIDE SEQUENCE</scope>
</reference>
<dbReference type="Proteomes" id="UP001153555">
    <property type="component" value="Unassembled WGS sequence"/>
</dbReference>
<organism evidence="2 3">
    <name type="scientific">Striga hermonthica</name>
    <name type="common">Purple witchweed</name>
    <name type="synonym">Buchnera hermonthica</name>
    <dbReference type="NCBI Taxonomy" id="68872"/>
    <lineage>
        <taxon>Eukaryota</taxon>
        <taxon>Viridiplantae</taxon>
        <taxon>Streptophyta</taxon>
        <taxon>Embryophyta</taxon>
        <taxon>Tracheophyta</taxon>
        <taxon>Spermatophyta</taxon>
        <taxon>Magnoliopsida</taxon>
        <taxon>eudicotyledons</taxon>
        <taxon>Gunneridae</taxon>
        <taxon>Pentapetalae</taxon>
        <taxon>asterids</taxon>
        <taxon>lamiids</taxon>
        <taxon>Lamiales</taxon>
        <taxon>Orobanchaceae</taxon>
        <taxon>Buchnereae</taxon>
        <taxon>Striga</taxon>
    </lineage>
</organism>
<evidence type="ECO:0000313" key="3">
    <source>
        <dbReference type="Proteomes" id="UP001153555"/>
    </source>
</evidence>
<evidence type="ECO:0000259" key="1">
    <source>
        <dbReference type="Pfam" id="PF23596"/>
    </source>
</evidence>
<gene>
    <name evidence="2" type="ORF">SHERM_00202</name>
</gene>
<dbReference type="PANTHER" id="PTHR36351:SF1">
    <property type="entry name" value="EMBRYO SAC DEVELOPMENT ARREST 12"/>
    <property type="match status" value="1"/>
</dbReference>
<evidence type="ECO:0000313" key="2">
    <source>
        <dbReference type="EMBL" id="CAA0837807.1"/>
    </source>
</evidence>
<comment type="caution">
    <text evidence="2">The sequence shown here is derived from an EMBL/GenBank/DDBJ whole genome shotgun (WGS) entry which is preliminary data.</text>
</comment>
<dbReference type="PANTHER" id="PTHR36351">
    <property type="entry name" value="EMBRYO SAC DEVELOPMENT ARREST 12"/>
    <property type="match status" value="1"/>
</dbReference>
<accession>A0A9N7RME6</accession>
<name>A0A9N7RME6_STRHE</name>
<dbReference type="EMBL" id="CACSLK010030614">
    <property type="protein sequence ID" value="CAA0837807.1"/>
    <property type="molecule type" value="Genomic_DNA"/>
</dbReference>
<dbReference type="AlphaFoldDB" id="A0A9N7RME6"/>
<keyword evidence="3" id="KW-1185">Reference proteome</keyword>
<protein>
    <recommendedName>
        <fullName evidence="1">DUF7138 domain-containing protein</fullName>
    </recommendedName>
</protein>
<sequence length="288" mass="32543">MVEGGRGPSFPVAFFDGEREIDIGDVKINPTLEYKPFQHMLSQKIGISPNQMSIYLVYRGRNQRPPFSEERRRIPITGKVNFGLICRQKDCSFLVVLKRSRKSRSRRERTMSGVDFAGFLSENEFSQPPQMHPVPENLVLLRRNQPAPFYDQITQSQLSDLNDRLHNLRIQRENYQIAMGRGNLDSPGFIAGRGHEINPLPNLSVNPIAGIGDWRPVTPPPFPPPPTMANNGNRRVFCEGCEKSGTNWNTNTTSFHPCANDAVITGRIISRFGPINRPGKAAPSHLWR</sequence>
<proteinExistence type="predicted"/>
<dbReference type="Pfam" id="PF23596">
    <property type="entry name" value="DUF7138"/>
    <property type="match status" value="1"/>
</dbReference>
<feature type="domain" description="DUF7138" evidence="1">
    <location>
        <begin position="8"/>
        <end position="95"/>
    </location>
</feature>